<dbReference type="EMBL" id="FQZU01000004">
    <property type="protein sequence ID" value="SHJ10483.1"/>
    <property type="molecule type" value="Genomic_DNA"/>
</dbReference>
<evidence type="ECO:0000256" key="3">
    <source>
        <dbReference type="ARBA" id="ARBA00023316"/>
    </source>
</evidence>
<gene>
    <name evidence="4" type="primary">rlpA</name>
    <name evidence="7" type="ORF">SAMN02745216_01037</name>
</gene>
<comment type="similarity">
    <text evidence="4 5">Belongs to the RlpA family.</text>
</comment>
<dbReference type="HAMAP" id="MF_02071">
    <property type="entry name" value="RlpA"/>
    <property type="match status" value="1"/>
</dbReference>
<dbReference type="Gene3D" id="3.30.70.1070">
    <property type="entry name" value="Sporulation related repeat"/>
    <property type="match status" value="1"/>
</dbReference>
<keyword evidence="8" id="KW-1185">Reference proteome</keyword>
<sequence>MGVLIVFCLAAIPACVKEPPPPKQQIKTSAPTSRPYKIQGKWYHPIPDARGFTQTGKASWYGKDFHGKKTANGETYNMHAMTAAHKTLPLGTWVRVYNLTNGKTCDVRVNDRGPFVRGRIIDLSYSAAKEIGLVGPGVAKVRIKALAPPAGAVQGDRNVYYKGNFTIQIGAFKDRTNAENLVNKLSVKYNNAHMVQAMVGNDRYYRVRVGQCSTLEQAAQFQSVMRSRGYKNAFVVAE</sequence>
<dbReference type="InterPro" id="IPR036908">
    <property type="entry name" value="RlpA-like_sf"/>
</dbReference>
<accession>A0A1M6GKP2</accession>
<dbReference type="InterPro" id="IPR007730">
    <property type="entry name" value="SPOR-like_dom"/>
</dbReference>
<evidence type="ECO:0000256" key="1">
    <source>
        <dbReference type="ARBA" id="ARBA00022729"/>
    </source>
</evidence>
<keyword evidence="3 4" id="KW-0961">Cell wall biogenesis/degradation</keyword>
<dbReference type="GO" id="GO:0000270">
    <property type="term" value="P:peptidoglycan metabolic process"/>
    <property type="evidence" value="ECO:0007669"/>
    <property type="project" value="UniProtKB-UniRule"/>
</dbReference>
<dbReference type="PANTHER" id="PTHR34183:SF1">
    <property type="entry name" value="ENDOLYTIC PEPTIDOGLYCAN TRANSGLYCOSYLASE RLPA"/>
    <property type="match status" value="1"/>
</dbReference>
<dbReference type="InterPro" id="IPR009009">
    <property type="entry name" value="RlpA-like_DPBB"/>
</dbReference>
<name>A0A1M6GKP2_9BACT</name>
<keyword evidence="1" id="KW-0732">Signal</keyword>
<dbReference type="PANTHER" id="PTHR34183">
    <property type="entry name" value="ENDOLYTIC PEPTIDOGLYCAN TRANSGLYCOSYLASE RLPA"/>
    <property type="match status" value="1"/>
</dbReference>
<dbReference type="SUPFAM" id="SSF50685">
    <property type="entry name" value="Barwin-like endoglucanases"/>
    <property type="match status" value="1"/>
</dbReference>
<dbReference type="SUPFAM" id="SSF110997">
    <property type="entry name" value="Sporulation related repeat"/>
    <property type="match status" value="1"/>
</dbReference>
<dbReference type="GO" id="GO:0008932">
    <property type="term" value="F:lytic endotransglycosylase activity"/>
    <property type="evidence" value="ECO:0007669"/>
    <property type="project" value="UniProtKB-UniRule"/>
</dbReference>
<dbReference type="InterPro" id="IPR036680">
    <property type="entry name" value="SPOR-like_sf"/>
</dbReference>
<organism evidence="7 8">
    <name type="scientific">Desulfatibacillum alkenivorans DSM 16219</name>
    <dbReference type="NCBI Taxonomy" id="1121393"/>
    <lineage>
        <taxon>Bacteria</taxon>
        <taxon>Pseudomonadati</taxon>
        <taxon>Thermodesulfobacteriota</taxon>
        <taxon>Desulfobacteria</taxon>
        <taxon>Desulfobacterales</taxon>
        <taxon>Desulfatibacillaceae</taxon>
        <taxon>Desulfatibacillum</taxon>
    </lineage>
</organism>
<reference evidence="8" key="1">
    <citation type="submission" date="2016-11" db="EMBL/GenBank/DDBJ databases">
        <authorList>
            <person name="Varghese N."/>
            <person name="Submissions S."/>
        </authorList>
    </citation>
    <scope>NUCLEOTIDE SEQUENCE [LARGE SCALE GENOMIC DNA]</scope>
    <source>
        <strain evidence="8">DSM 16219</strain>
    </source>
</reference>
<dbReference type="Gene3D" id="2.40.40.10">
    <property type="entry name" value="RlpA-like domain"/>
    <property type="match status" value="1"/>
</dbReference>
<evidence type="ECO:0000259" key="6">
    <source>
        <dbReference type="PROSITE" id="PS51724"/>
    </source>
</evidence>
<dbReference type="NCBIfam" id="TIGR00413">
    <property type="entry name" value="rlpA"/>
    <property type="match status" value="1"/>
</dbReference>
<dbReference type="Proteomes" id="UP000183994">
    <property type="component" value="Unassembled WGS sequence"/>
</dbReference>
<evidence type="ECO:0000313" key="7">
    <source>
        <dbReference type="EMBL" id="SHJ10483.1"/>
    </source>
</evidence>
<dbReference type="GO" id="GO:0042834">
    <property type="term" value="F:peptidoglycan binding"/>
    <property type="evidence" value="ECO:0007669"/>
    <property type="project" value="InterPro"/>
</dbReference>
<dbReference type="AlphaFoldDB" id="A0A1M6GKP2"/>
<dbReference type="PROSITE" id="PS51724">
    <property type="entry name" value="SPOR"/>
    <property type="match status" value="1"/>
</dbReference>
<dbReference type="CDD" id="cd22268">
    <property type="entry name" value="DPBB_RlpA-like"/>
    <property type="match status" value="1"/>
</dbReference>
<dbReference type="EC" id="4.2.2.-" evidence="4"/>
<feature type="domain" description="SPOR" evidence="6">
    <location>
        <begin position="159"/>
        <end position="238"/>
    </location>
</feature>
<dbReference type="RefSeq" id="WP_073473658.1">
    <property type="nucleotide sequence ID" value="NZ_FQZU01000004.1"/>
</dbReference>
<dbReference type="InterPro" id="IPR012997">
    <property type="entry name" value="RplA"/>
</dbReference>
<dbReference type="Pfam" id="PF03330">
    <property type="entry name" value="DPBB_1"/>
    <property type="match status" value="1"/>
</dbReference>
<dbReference type="GO" id="GO:0071555">
    <property type="term" value="P:cell wall organization"/>
    <property type="evidence" value="ECO:0007669"/>
    <property type="project" value="UniProtKB-KW"/>
</dbReference>
<comment type="function">
    <text evidence="4">Lytic transglycosylase with a strong preference for naked glycan strands that lack stem peptides.</text>
</comment>
<dbReference type="OrthoDB" id="9779128at2"/>
<keyword evidence="7" id="KW-0449">Lipoprotein</keyword>
<dbReference type="Pfam" id="PF05036">
    <property type="entry name" value="SPOR"/>
    <property type="match status" value="1"/>
</dbReference>
<proteinExistence type="inferred from homology"/>
<keyword evidence="2 4" id="KW-0456">Lyase</keyword>
<protein>
    <recommendedName>
        <fullName evidence="4">Probable endolytic peptidoglycan transglycosylase RlpA</fullName>
        <ecNumber evidence="4">4.2.2.-</ecNumber>
    </recommendedName>
</protein>
<evidence type="ECO:0000256" key="5">
    <source>
        <dbReference type="RuleBase" id="RU003495"/>
    </source>
</evidence>
<evidence type="ECO:0000313" key="8">
    <source>
        <dbReference type="Proteomes" id="UP000183994"/>
    </source>
</evidence>
<evidence type="ECO:0000256" key="4">
    <source>
        <dbReference type="HAMAP-Rule" id="MF_02071"/>
    </source>
</evidence>
<dbReference type="STRING" id="1121393.SAMN02745216_01037"/>
<evidence type="ECO:0000256" key="2">
    <source>
        <dbReference type="ARBA" id="ARBA00023239"/>
    </source>
</evidence>
<dbReference type="InterPro" id="IPR034718">
    <property type="entry name" value="RlpA"/>
</dbReference>